<accession>N6TJ69</accession>
<evidence type="ECO:0000313" key="2">
    <source>
        <dbReference type="EMBL" id="ENN77903.1"/>
    </source>
</evidence>
<evidence type="ECO:0000256" key="1">
    <source>
        <dbReference type="SAM" id="MobiDB-lite"/>
    </source>
</evidence>
<feature type="compositionally biased region" description="Polar residues" evidence="1">
    <location>
        <begin position="25"/>
        <end position="35"/>
    </location>
</feature>
<feature type="region of interest" description="Disordered" evidence="1">
    <location>
        <begin position="1"/>
        <end position="35"/>
    </location>
</feature>
<reference evidence="2" key="1">
    <citation type="journal article" date="2013" name="Genome Biol.">
        <title>Draft genome of the mountain pine beetle, Dendroctonus ponderosae Hopkins, a major forest pest.</title>
        <authorList>
            <person name="Keeling C.I."/>
            <person name="Yuen M.M."/>
            <person name="Liao N.Y."/>
            <person name="Docking T.R."/>
            <person name="Chan S.K."/>
            <person name="Taylor G.A."/>
            <person name="Palmquist D.L."/>
            <person name="Jackman S.D."/>
            <person name="Nguyen A."/>
            <person name="Li M."/>
            <person name="Henderson H."/>
            <person name="Janes J.K."/>
            <person name="Zhao Y."/>
            <person name="Pandoh P."/>
            <person name="Moore R."/>
            <person name="Sperling F.A."/>
            <person name="Huber D.P."/>
            <person name="Birol I."/>
            <person name="Jones S.J."/>
            <person name="Bohlmann J."/>
        </authorList>
    </citation>
    <scope>NUCLEOTIDE SEQUENCE</scope>
</reference>
<dbReference type="EMBL" id="KB740928">
    <property type="protein sequence ID" value="ENN77903.1"/>
    <property type="molecule type" value="Genomic_DNA"/>
</dbReference>
<proteinExistence type="predicted"/>
<organism evidence="2">
    <name type="scientific">Dendroctonus ponderosae</name>
    <name type="common">Mountain pine beetle</name>
    <dbReference type="NCBI Taxonomy" id="77166"/>
    <lineage>
        <taxon>Eukaryota</taxon>
        <taxon>Metazoa</taxon>
        <taxon>Ecdysozoa</taxon>
        <taxon>Arthropoda</taxon>
        <taxon>Hexapoda</taxon>
        <taxon>Insecta</taxon>
        <taxon>Pterygota</taxon>
        <taxon>Neoptera</taxon>
        <taxon>Endopterygota</taxon>
        <taxon>Coleoptera</taxon>
        <taxon>Polyphaga</taxon>
        <taxon>Cucujiformia</taxon>
        <taxon>Curculionidae</taxon>
        <taxon>Scolytinae</taxon>
        <taxon>Dendroctonus</taxon>
    </lineage>
</organism>
<protein>
    <submittedName>
        <fullName evidence="2">Uncharacterized protein</fullName>
    </submittedName>
</protein>
<feature type="compositionally biased region" description="Acidic residues" evidence="1">
    <location>
        <begin position="1"/>
        <end position="13"/>
    </location>
</feature>
<name>N6TJ69_DENPD</name>
<gene>
    <name evidence="2" type="ORF">YQE_05580</name>
</gene>
<dbReference type="AlphaFoldDB" id="N6TJ69"/>
<dbReference type="HOGENOM" id="CLU_3368992_0_0_1"/>
<sequence>MADFIESEAEESSEVGIEKYKIRETQTTPSPKRCE</sequence>
<feature type="non-terminal residue" evidence="2">
    <location>
        <position position="1"/>
    </location>
</feature>